<dbReference type="InterPro" id="IPR051459">
    <property type="entry name" value="Cytochrome_c-type_DH"/>
</dbReference>
<dbReference type="Proteomes" id="UP000077349">
    <property type="component" value="Unassembled WGS sequence"/>
</dbReference>
<dbReference type="GO" id="GO:0009055">
    <property type="term" value="F:electron transfer activity"/>
    <property type="evidence" value="ECO:0007669"/>
    <property type="project" value="InterPro"/>
</dbReference>
<dbReference type="SUPFAM" id="SSF46626">
    <property type="entry name" value="Cytochrome c"/>
    <property type="match status" value="1"/>
</dbReference>
<keyword evidence="2" id="KW-0813">Transport</keyword>
<reference evidence="11 12" key="1">
    <citation type="submission" date="2016-03" db="EMBL/GenBank/DDBJ databases">
        <title>Draft genome sequence of Acetobacter malorum CECT 7742, a strain isolated from strawberry vinegar.</title>
        <authorList>
            <person name="Sainz F."/>
            <person name="Mas A."/>
            <person name="Torija M.J."/>
        </authorList>
    </citation>
    <scope>NUCLEOTIDE SEQUENCE [LARGE SCALE GENOMIC DNA]</scope>
    <source>
        <strain evidence="11 12">CECT 7742</strain>
    </source>
</reference>
<dbReference type="AlphaFoldDB" id="A0A177G6S6"/>
<dbReference type="InterPro" id="IPR008168">
    <property type="entry name" value="Cyt_C_IC"/>
</dbReference>
<comment type="cofactor">
    <cofactor evidence="1">
        <name>heme c</name>
        <dbReference type="ChEBI" id="CHEBI:61717"/>
    </cofactor>
</comment>
<dbReference type="PRINTS" id="PR00605">
    <property type="entry name" value="CYTCHROMECIC"/>
</dbReference>
<organism evidence="11 12">
    <name type="scientific">Acetobacter malorum</name>
    <dbReference type="NCBI Taxonomy" id="178901"/>
    <lineage>
        <taxon>Bacteria</taxon>
        <taxon>Pseudomonadati</taxon>
        <taxon>Pseudomonadota</taxon>
        <taxon>Alphaproteobacteria</taxon>
        <taxon>Acetobacterales</taxon>
        <taxon>Acetobacteraceae</taxon>
        <taxon>Acetobacter</taxon>
    </lineage>
</organism>
<keyword evidence="7 8" id="KW-0408">Iron</keyword>
<keyword evidence="4" id="KW-0679">Respiratory chain</keyword>
<dbReference type="GO" id="GO:0005506">
    <property type="term" value="F:iron ion binding"/>
    <property type="evidence" value="ECO:0007669"/>
    <property type="project" value="InterPro"/>
</dbReference>
<feature type="chain" id="PRO_5008061649" evidence="9">
    <location>
        <begin position="25"/>
        <end position="140"/>
    </location>
</feature>
<evidence type="ECO:0000313" key="11">
    <source>
        <dbReference type="EMBL" id="OAG75055.1"/>
    </source>
</evidence>
<protein>
    <submittedName>
        <fullName evidence="11">Cytochrome c</fullName>
    </submittedName>
</protein>
<gene>
    <name evidence="11" type="ORF">Amal_03781</name>
</gene>
<keyword evidence="6" id="KW-0249">Electron transport</keyword>
<evidence type="ECO:0000256" key="9">
    <source>
        <dbReference type="SAM" id="SignalP"/>
    </source>
</evidence>
<name>A0A177G6S6_9PROT</name>
<dbReference type="Gene3D" id="1.10.760.10">
    <property type="entry name" value="Cytochrome c-like domain"/>
    <property type="match status" value="1"/>
</dbReference>
<keyword evidence="9" id="KW-0732">Signal</keyword>
<sequence length="140" mass="15198">MMRFVFLSPATLLAFTLMSQAAHADTASGETGKVQVMNTGEAVYHHVCQSCHMPDGKGARNTAGAGFPSLADNGRLQDSGYPVYMILNGRGGMPWFSGILTDKQVADVANYVRSHFGNHWRDAVSPQTVEELRPAVKLEE</sequence>
<proteinExistence type="predicted"/>
<evidence type="ECO:0000259" key="10">
    <source>
        <dbReference type="PROSITE" id="PS51007"/>
    </source>
</evidence>
<evidence type="ECO:0000313" key="12">
    <source>
        <dbReference type="Proteomes" id="UP000077349"/>
    </source>
</evidence>
<keyword evidence="3 8" id="KW-0349">Heme</keyword>
<dbReference type="PATRIC" id="fig|178901.16.peg.4087"/>
<dbReference type="PROSITE" id="PS51007">
    <property type="entry name" value="CYTC"/>
    <property type="match status" value="1"/>
</dbReference>
<evidence type="ECO:0000256" key="4">
    <source>
        <dbReference type="ARBA" id="ARBA00022660"/>
    </source>
</evidence>
<dbReference type="PANTHER" id="PTHR35008">
    <property type="entry name" value="BLL4482 PROTEIN-RELATED"/>
    <property type="match status" value="1"/>
</dbReference>
<evidence type="ECO:0000256" key="7">
    <source>
        <dbReference type="ARBA" id="ARBA00023004"/>
    </source>
</evidence>
<keyword evidence="5 8" id="KW-0479">Metal-binding</keyword>
<evidence type="ECO:0000256" key="3">
    <source>
        <dbReference type="ARBA" id="ARBA00022617"/>
    </source>
</evidence>
<comment type="caution">
    <text evidence="11">The sequence shown here is derived from an EMBL/GenBank/DDBJ whole genome shotgun (WGS) entry which is preliminary data.</text>
</comment>
<accession>A0A177G6S6</accession>
<evidence type="ECO:0000256" key="8">
    <source>
        <dbReference type="PROSITE-ProRule" id="PRU00433"/>
    </source>
</evidence>
<dbReference type="PANTHER" id="PTHR35008:SF4">
    <property type="entry name" value="BLL4482 PROTEIN"/>
    <property type="match status" value="1"/>
</dbReference>
<dbReference type="Pfam" id="PF13442">
    <property type="entry name" value="Cytochrome_CBB3"/>
    <property type="match status" value="1"/>
</dbReference>
<dbReference type="EMBL" id="LVHD01000154">
    <property type="protein sequence ID" value="OAG75055.1"/>
    <property type="molecule type" value="Genomic_DNA"/>
</dbReference>
<dbReference type="InterPro" id="IPR009056">
    <property type="entry name" value="Cyt_c-like_dom"/>
</dbReference>
<feature type="signal peptide" evidence="9">
    <location>
        <begin position="1"/>
        <end position="24"/>
    </location>
</feature>
<evidence type="ECO:0000256" key="6">
    <source>
        <dbReference type="ARBA" id="ARBA00022982"/>
    </source>
</evidence>
<evidence type="ECO:0000256" key="5">
    <source>
        <dbReference type="ARBA" id="ARBA00022723"/>
    </source>
</evidence>
<dbReference type="InterPro" id="IPR036909">
    <property type="entry name" value="Cyt_c-like_dom_sf"/>
</dbReference>
<feature type="domain" description="Cytochrome c" evidence="10">
    <location>
        <begin position="35"/>
        <end position="116"/>
    </location>
</feature>
<evidence type="ECO:0000256" key="1">
    <source>
        <dbReference type="ARBA" id="ARBA00001926"/>
    </source>
</evidence>
<dbReference type="GO" id="GO:0020037">
    <property type="term" value="F:heme binding"/>
    <property type="evidence" value="ECO:0007669"/>
    <property type="project" value="InterPro"/>
</dbReference>
<evidence type="ECO:0000256" key="2">
    <source>
        <dbReference type="ARBA" id="ARBA00022448"/>
    </source>
</evidence>